<gene>
    <name evidence="1" type="ORF">L211DRAFT_882608</name>
</gene>
<sequence>MDQIHGMEGLDDEPAPNWAHLVDSVLYAYRCTPHSATGLSPAMLLLGWDLKLPGDRTIPLPADLLSLDHKEAVLNRLKYLTNVIPTLRNRPPPKDTVEPKETYQPNDRVWIRDSKYDIGFPPVFAPRWKGPYIIKERLDKNVYRIRTDPVVSGKRTTTLQYPINGMWLKRVSEQEFKSVVEKAGLAKGTEVIETPVSFVTTFTGIF</sequence>
<accession>A0A3N4LPE7</accession>
<dbReference type="InParanoid" id="A0A3N4LPE7"/>
<dbReference type="InterPro" id="IPR036397">
    <property type="entry name" value="RNaseH_sf"/>
</dbReference>
<dbReference type="Proteomes" id="UP000267821">
    <property type="component" value="Unassembled WGS sequence"/>
</dbReference>
<dbReference type="STRING" id="1051890.A0A3N4LPE7"/>
<dbReference type="Gene3D" id="3.30.420.10">
    <property type="entry name" value="Ribonuclease H-like superfamily/Ribonuclease H"/>
    <property type="match status" value="1"/>
</dbReference>
<name>A0A3N4LPE7_9PEZI</name>
<organism evidence="1 2">
    <name type="scientific">Terfezia boudieri ATCC MYA-4762</name>
    <dbReference type="NCBI Taxonomy" id="1051890"/>
    <lineage>
        <taxon>Eukaryota</taxon>
        <taxon>Fungi</taxon>
        <taxon>Dikarya</taxon>
        <taxon>Ascomycota</taxon>
        <taxon>Pezizomycotina</taxon>
        <taxon>Pezizomycetes</taxon>
        <taxon>Pezizales</taxon>
        <taxon>Pezizaceae</taxon>
        <taxon>Terfezia</taxon>
    </lineage>
</organism>
<dbReference type="OrthoDB" id="2431472at2759"/>
<protein>
    <recommendedName>
        <fullName evidence="3">Integrase catalytic domain-containing protein</fullName>
    </recommendedName>
</protein>
<dbReference type="GO" id="GO:0003676">
    <property type="term" value="F:nucleic acid binding"/>
    <property type="evidence" value="ECO:0007669"/>
    <property type="project" value="InterPro"/>
</dbReference>
<reference evidence="1 2" key="1">
    <citation type="journal article" date="2018" name="Nat. Ecol. Evol.">
        <title>Pezizomycetes genomes reveal the molecular basis of ectomycorrhizal truffle lifestyle.</title>
        <authorList>
            <person name="Murat C."/>
            <person name="Payen T."/>
            <person name="Noel B."/>
            <person name="Kuo A."/>
            <person name="Morin E."/>
            <person name="Chen J."/>
            <person name="Kohler A."/>
            <person name="Krizsan K."/>
            <person name="Balestrini R."/>
            <person name="Da Silva C."/>
            <person name="Montanini B."/>
            <person name="Hainaut M."/>
            <person name="Levati E."/>
            <person name="Barry K.W."/>
            <person name="Belfiori B."/>
            <person name="Cichocki N."/>
            <person name="Clum A."/>
            <person name="Dockter R.B."/>
            <person name="Fauchery L."/>
            <person name="Guy J."/>
            <person name="Iotti M."/>
            <person name="Le Tacon F."/>
            <person name="Lindquist E.A."/>
            <person name="Lipzen A."/>
            <person name="Malagnac F."/>
            <person name="Mello A."/>
            <person name="Molinier V."/>
            <person name="Miyauchi S."/>
            <person name="Poulain J."/>
            <person name="Riccioni C."/>
            <person name="Rubini A."/>
            <person name="Sitrit Y."/>
            <person name="Splivallo R."/>
            <person name="Traeger S."/>
            <person name="Wang M."/>
            <person name="Zifcakova L."/>
            <person name="Wipf D."/>
            <person name="Zambonelli A."/>
            <person name="Paolocci F."/>
            <person name="Nowrousian M."/>
            <person name="Ottonello S."/>
            <person name="Baldrian P."/>
            <person name="Spatafora J.W."/>
            <person name="Henrissat B."/>
            <person name="Nagy L.G."/>
            <person name="Aury J.M."/>
            <person name="Wincker P."/>
            <person name="Grigoriev I.V."/>
            <person name="Bonfante P."/>
            <person name="Martin F.M."/>
        </authorList>
    </citation>
    <scope>NUCLEOTIDE SEQUENCE [LARGE SCALE GENOMIC DNA]</scope>
    <source>
        <strain evidence="1 2">ATCC MYA-4762</strain>
    </source>
</reference>
<evidence type="ECO:0000313" key="1">
    <source>
        <dbReference type="EMBL" id="RPB23528.1"/>
    </source>
</evidence>
<evidence type="ECO:0000313" key="2">
    <source>
        <dbReference type="Proteomes" id="UP000267821"/>
    </source>
</evidence>
<proteinExistence type="predicted"/>
<keyword evidence="2" id="KW-1185">Reference proteome</keyword>
<evidence type="ECO:0008006" key="3">
    <source>
        <dbReference type="Google" id="ProtNLM"/>
    </source>
</evidence>
<dbReference type="EMBL" id="ML121546">
    <property type="protein sequence ID" value="RPB23528.1"/>
    <property type="molecule type" value="Genomic_DNA"/>
</dbReference>
<dbReference type="AlphaFoldDB" id="A0A3N4LPE7"/>